<dbReference type="SMART" id="SM00857">
    <property type="entry name" value="Resolvase"/>
    <property type="match status" value="1"/>
</dbReference>
<reference evidence="6" key="2">
    <citation type="submission" date="2021-09" db="EMBL/GenBank/DDBJ databases">
        <authorList>
            <person name="Gilroy R."/>
        </authorList>
    </citation>
    <scope>NUCLEOTIDE SEQUENCE</scope>
    <source>
        <strain evidence="6">CHK179-5677</strain>
    </source>
</reference>
<dbReference type="RefSeq" id="WP_191540657.1">
    <property type="nucleotide sequence ID" value="NZ_DYUC01000065.1"/>
</dbReference>
<dbReference type="PANTHER" id="PTHR30461">
    <property type="entry name" value="DNA-INVERTASE FROM LAMBDOID PROPHAGE"/>
    <property type="match status" value="1"/>
</dbReference>
<dbReference type="EMBL" id="DYUC01000065">
    <property type="protein sequence ID" value="HJG86704.1"/>
    <property type="molecule type" value="Genomic_DNA"/>
</dbReference>
<evidence type="ECO:0000256" key="1">
    <source>
        <dbReference type="ARBA" id="ARBA00009913"/>
    </source>
</evidence>
<evidence type="ECO:0000313" key="6">
    <source>
        <dbReference type="EMBL" id="HJG86704.1"/>
    </source>
</evidence>
<evidence type="ECO:0000313" key="7">
    <source>
        <dbReference type="Proteomes" id="UP000760668"/>
    </source>
</evidence>
<evidence type="ECO:0000256" key="3">
    <source>
        <dbReference type="ARBA" id="ARBA00023125"/>
    </source>
</evidence>
<dbReference type="GO" id="GO:0000150">
    <property type="term" value="F:DNA strand exchange activity"/>
    <property type="evidence" value="ECO:0007669"/>
    <property type="project" value="InterPro"/>
</dbReference>
<keyword evidence="4" id="KW-0233">DNA recombination</keyword>
<dbReference type="GO" id="GO:0003677">
    <property type="term" value="F:DNA binding"/>
    <property type="evidence" value="ECO:0007669"/>
    <property type="project" value="UniProtKB-KW"/>
</dbReference>
<dbReference type="GO" id="GO:0015074">
    <property type="term" value="P:DNA integration"/>
    <property type="evidence" value="ECO:0007669"/>
    <property type="project" value="UniProtKB-KW"/>
</dbReference>
<dbReference type="PANTHER" id="PTHR30461:SF26">
    <property type="entry name" value="RESOLVASE HOMOLOG YNEB"/>
    <property type="match status" value="1"/>
</dbReference>
<evidence type="ECO:0000256" key="2">
    <source>
        <dbReference type="ARBA" id="ARBA00022908"/>
    </source>
</evidence>
<dbReference type="Pfam" id="PF00239">
    <property type="entry name" value="Resolvase"/>
    <property type="match status" value="1"/>
</dbReference>
<dbReference type="Proteomes" id="UP000760668">
    <property type="component" value="Unassembled WGS sequence"/>
</dbReference>
<organism evidence="6 7">
    <name type="scientific">Pseudoflavonifractor capillosus</name>
    <dbReference type="NCBI Taxonomy" id="106588"/>
    <lineage>
        <taxon>Bacteria</taxon>
        <taxon>Bacillati</taxon>
        <taxon>Bacillota</taxon>
        <taxon>Clostridia</taxon>
        <taxon>Eubacteriales</taxon>
        <taxon>Oscillospiraceae</taxon>
        <taxon>Pseudoflavonifractor</taxon>
    </lineage>
</organism>
<keyword evidence="2" id="KW-0229">DNA integration</keyword>
<comment type="caution">
    <text evidence="6">The sequence shown here is derived from an EMBL/GenBank/DDBJ whole genome shotgun (WGS) entry which is preliminary data.</text>
</comment>
<dbReference type="SUPFAM" id="SSF53041">
    <property type="entry name" value="Resolvase-like"/>
    <property type="match status" value="1"/>
</dbReference>
<dbReference type="FunFam" id="3.40.50.1390:FF:000001">
    <property type="entry name" value="DNA recombinase"/>
    <property type="match status" value="1"/>
</dbReference>
<protein>
    <submittedName>
        <fullName evidence="6">Recombinase family protein</fullName>
    </submittedName>
</protein>
<accession>A0A921MMS0</accession>
<dbReference type="Gene3D" id="3.40.50.1390">
    <property type="entry name" value="Resolvase, N-terminal catalytic domain"/>
    <property type="match status" value="1"/>
</dbReference>
<gene>
    <name evidence="6" type="ORF">K8V01_06760</name>
</gene>
<proteinExistence type="inferred from homology"/>
<dbReference type="InterPro" id="IPR006119">
    <property type="entry name" value="Resolv_N"/>
</dbReference>
<comment type="similarity">
    <text evidence="1">Belongs to the site-specific recombinase resolvase family.</text>
</comment>
<reference evidence="6" key="1">
    <citation type="journal article" date="2021" name="PeerJ">
        <title>Extensive microbial diversity within the chicken gut microbiome revealed by metagenomics and culture.</title>
        <authorList>
            <person name="Gilroy R."/>
            <person name="Ravi A."/>
            <person name="Getino M."/>
            <person name="Pursley I."/>
            <person name="Horton D.L."/>
            <person name="Alikhan N.F."/>
            <person name="Baker D."/>
            <person name="Gharbi K."/>
            <person name="Hall N."/>
            <person name="Watson M."/>
            <person name="Adriaenssens E.M."/>
            <person name="Foster-Nyarko E."/>
            <person name="Jarju S."/>
            <person name="Secka A."/>
            <person name="Antonio M."/>
            <person name="Oren A."/>
            <person name="Chaudhuri R.R."/>
            <person name="La Ragione R."/>
            <person name="Hildebrand F."/>
            <person name="Pallen M.J."/>
        </authorList>
    </citation>
    <scope>NUCLEOTIDE SEQUENCE</scope>
    <source>
        <strain evidence="6">CHK179-5677</strain>
    </source>
</reference>
<dbReference type="InterPro" id="IPR036162">
    <property type="entry name" value="Resolvase-like_N_sf"/>
</dbReference>
<feature type="domain" description="Resolvase/invertase-type recombinase catalytic" evidence="5">
    <location>
        <begin position="1"/>
        <end position="134"/>
    </location>
</feature>
<name>A0A921MMS0_9FIRM</name>
<dbReference type="PROSITE" id="PS51736">
    <property type="entry name" value="RECOMBINASES_3"/>
    <property type="match status" value="1"/>
</dbReference>
<dbReference type="CDD" id="cd03768">
    <property type="entry name" value="SR_ResInv"/>
    <property type="match status" value="1"/>
</dbReference>
<evidence type="ECO:0000256" key="4">
    <source>
        <dbReference type="ARBA" id="ARBA00023172"/>
    </source>
</evidence>
<sequence>MRVGYVRCSTIEQNEARQLKMMEEQKAEKLFIDKASGKNTDRKAFKEMMSFVRAGDMVIVESISRIARNTRDLLSIVSELTEKQVEFVSLKENIDTTTPQGRFMLTVFGALAELERENILERQREGIAIAKDAGKYKGRKPLEVDEAQFKDACKRWRAGEITATAAMQEVGLKPNTFYRRVKEMGL</sequence>
<dbReference type="InterPro" id="IPR050639">
    <property type="entry name" value="SSR_resolvase"/>
</dbReference>
<dbReference type="AlphaFoldDB" id="A0A921MMS0"/>
<keyword evidence="3" id="KW-0238">DNA-binding</keyword>
<evidence type="ECO:0000259" key="5">
    <source>
        <dbReference type="PROSITE" id="PS51736"/>
    </source>
</evidence>